<dbReference type="Proteomes" id="UP000183404">
    <property type="component" value="Unassembled WGS sequence"/>
</dbReference>
<protein>
    <submittedName>
        <fullName evidence="1">Uncharacterized protein</fullName>
    </submittedName>
</protein>
<dbReference type="AlphaFoldDB" id="A0A1I1Y5T8"/>
<sequence length="220" mass="26088">MKRNVLIIIFIFLIALPVLFVVLNLKGPETTITKEENLLNPAQQSNDKKEQENFSKLLYDNRKYLLENKKKFLKDILGVIPIVEERDINNSTTDTDLQSVKSERQKQYQMIQKALREADYYSLTGEIKDKTVYAYVNDKVKTILYSNYSEEEYTYYYKIEPANPQETILKDKKGYFYYVYLFTDSYEVNPADPYGDIKKLILLVEKIKDNWIITELMYNN</sequence>
<name>A0A1I1Y5T8_THETY</name>
<gene>
    <name evidence="1" type="ORF">SAMN04244560_00237</name>
</gene>
<proteinExistence type="predicted"/>
<accession>A0A1I1Y5T8</accession>
<organism evidence="1 2">
    <name type="scientific">Thermoanaerobacter thermohydrosulfuricus</name>
    <name type="common">Clostridium thermohydrosulfuricum</name>
    <dbReference type="NCBI Taxonomy" id="1516"/>
    <lineage>
        <taxon>Bacteria</taxon>
        <taxon>Bacillati</taxon>
        <taxon>Bacillota</taxon>
        <taxon>Clostridia</taxon>
        <taxon>Thermoanaerobacterales</taxon>
        <taxon>Thermoanaerobacteraceae</taxon>
        <taxon>Thermoanaerobacter</taxon>
    </lineage>
</organism>
<evidence type="ECO:0000313" key="2">
    <source>
        <dbReference type="Proteomes" id="UP000183404"/>
    </source>
</evidence>
<dbReference type="RefSeq" id="WP_004398850.1">
    <property type="nucleotide sequence ID" value="NZ_FNBS01000004.1"/>
</dbReference>
<reference evidence="1 2" key="1">
    <citation type="submission" date="2016-10" db="EMBL/GenBank/DDBJ databases">
        <authorList>
            <person name="de Groot N.N."/>
        </authorList>
    </citation>
    <scope>NUCLEOTIDE SEQUENCE [LARGE SCALE GENOMIC DNA]</scope>
    <source>
        <strain evidence="1 2">DSM 569</strain>
    </source>
</reference>
<evidence type="ECO:0000313" key="1">
    <source>
        <dbReference type="EMBL" id="SDF10736.1"/>
    </source>
</evidence>
<dbReference type="EMBL" id="FNBS01000004">
    <property type="protein sequence ID" value="SDF10736.1"/>
    <property type="molecule type" value="Genomic_DNA"/>
</dbReference>